<dbReference type="PROSITE" id="PS51406">
    <property type="entry name" value="FIBRINOGEN_C_2"/>
    <property type="match status" value="1"/>
</dbReference>
<dbReference type="Proteomes" id="UP000085678">
    <property type="component" value="Unplaced"/>
</dbReference>
<dbReference type="InterPro" id="IPR014716">
    <property type="entry name" value="Fibrinogen_a/b/g_C_1"/>
</dbReference>
<feature type="chain" id="PRO_5015196364" evidence="1">
    <location>
        <begin position="23"/>
        <end position="323"/>
    </location>
</feature>
<reference evidence="5" key="1">
    <citation type="submission" date="2025-08" db="UniProtKB">
        <authorList>
            <consortium name="RefSeq"/>
        </authorList>
    </citation>
    <scope>IDENTIFICATION</scope>
    <source>
        <tissue evidence="5">Gonads</tissue>
    </source>
</reference>
<protein>
    <submittedName>
        <fullName evidence="5">Fibrinogen-like protein A</fullName>
    </submittedName>
</protein>
<feature type="domain" description="Fibrinogen C-terminal" evidence="3">
    <location>
        <begin position="99"/>
        <end position="278"/>
    </location>
</feature>
<evidence type="ECO:0000256" key="1">
    <source>
        <dbReference type="SAM" id="SignalP"/>
    </source>
</evidence>
<keyword evidence="1" id="KW-0732">Signal</keyword>
<sequence>MGLHMPLPVFLFMTLLIQLTTQQKVKYARFVGTKDAIFPSSALKKVTAQSPVSCTLQCSQTKGCRSWNFYQTRTIENCELNSHKALSNDLLVSHGGVYYQDIKEEMDCNDLYGAGVSTIKITGFGIKEVYCDNGWLVEMRRYDSTADFNRNWSQYKFGFGDPRQQFWMGNEALHAITKQGDYSLLINMLSCNGNYYYAKWNLFKVKSELMKYAVDNALTIESYNTTNTDGLLQIRGGNFGTFDNTDAYSPVSNKTCAEQNGGGWWFKSCTYFHLTGYYPDCNHTDTDDRLDTKSKMKSKAITGNNCDIGCLLQAATMKIRRNN</sequence>
<dbReference type="Pfam" id="PF00147">
    <property type="entry name" value="Fibrinogen_C"/>
    <property type="match status" value="1"/>
</dbReference>
<dbReference type="AlphaFoldDB" id="A0A1S3K4Q7"/>
<evidence type="ECO:0000313" key="4">
    <source>
        <dbReference type="Proteomes" id="UP000085678"/>
    </source>
</evidence>
<dbReference type="InterPro" id="IPR003609">
    <property type="entry name" value="Pan_app"/>
</dbReference>
<dbReference type="Gene3D" id="3.50.4.10">
    <property type="entry name" value="Hepatocyte Growth Factor"/>
    <property type="match status" value="1"/>
</dbReference>
<dbReference type="PROSITE" id="PS50948">
    <property type="entry name" value="PAN"/>
    <property type="match status" value="1"/>
</dbReference>
<dbReference type="GeneID" id="106178812"/>
<dbReference type="Pfam" id="PF00024">
    <property type="entry name" value="PAN_1"/>
    <property type="match status" value="1"/>
</dbReference>
<dbReference type="OrthoDB" id="6275059at2759"/>
<dbReference type="InterPro" id="IPR050373">
    <property type="entry name" value="Fibrinogen_C-term_domain"/>
</dbReference>
<dbReference type="PANTHER" id="PTHR19143">
    <property type="entry name" value="FIBRINOGEN/TENASCIN/ANGIOPOEITIN"/>
    <property type="match status" value="1"/>
</dbReference>
<keyword evidence="4" id="KW-1185">Reference proteome</keyword>
<dbReference type="RefSeq" id="XP_013417615.2">
    <property type="nucleotide sequence ID" value="XM_013562161.2"/>
</dbReference>
<name>A0A1S3K4Q7_LINAN</name>
<evidence type="ECO:0000313" key="5">
    <source>
        <dbReference type="RefSeq" id="XP_013417615.2"/>
    </source>
</evidence>
<dbReference type="InParanoid" id="A0A1S3K4Q7"/>
<accession>A0A1S3K4Q7</accession>
<proteinExistence type="predicted"/>
<dbReference type="STRING" id="7574.A0A1S3K4Q7"/>
<dbReference type="SUPFAM" id="SSF56496">
    <property type="entry name" value="Fibrinogen C-terminal domain-like"/>
    <property type="match status" value="1"/>
</dbReference>
<feature type="domain" description="Apple" evidence="2">
    <location>
        <begin position="25"/>
        <end position="103"/>
    </location>
</feature>
<dbReference type="SMART" id="SM00186">
    <property type="entry name" value="FBG"/>
    <property type="match status" value="1"/>
</dbReference>
<evidence type="ECO:0000259" key="3">
    <source>
        <dbReference type="PROSITE" id="PS51406"/>
    </source>
</evidence>
<dbReference type="Gene3D" id="3.90.215.10">
    <property type="entry name" value="Gamma Fibrinogen, chain A, domain 1"/>
    <property type="match status" value="1"/>
</dbReference>
<feature type="signal peptide" evidence="1">
    <location>
        <begin position="1"/>
        <end position="22"/>
    </location>
</feature>
<organism evidence="4 5">
    <name type="scientific">Lingula anatina</name>
    <name type="common">Brachiopod</name>
    <name type="synonym">Lingula unguis</name>
    <dbReference type="NCBI Taxonomy" id="7574"/>
    <lineage>
        <taxon>Eukaryota</taxon>
        <taxon>Metazoa</taxon>
        <taxon>Spiralia</taxon>
        <taxon>Lophotrochozoa</taxon>
        <taxon>Brachiopoda</taxon>
        <taxon>Linguliformea</taxon>
        <taxon>Lingulata</taxon>
        <taxon>Lingulida</taxon>
        <taxon>Linguloidea</taxon>
        <taxon>Lingulidae</taxon>
        <taxon>Lingula</taxon>
    </lineage>
</organism>
<dbReference type="InterPro" id="IPR002181">
    <property type="entry name" value="Fibrinogen_a/b/g_C_dom"/>
</dbReference>
<evidence type="ECO:0000259" key="2">
    <source>
        <dbReference type="PROSITE" id="PS50948"/>
    </source>
</evidence>
<dbReference type="InterPro" id="IPR036056">
    <property type="entry name" value="Fibrinogen-like_C"/>
</dbReference>
<gene>
    <name evidence="5" type="primary">LOC106178812</name>
</gene>
<dbReference type="KEGG" id="lak:106178812"/>
<dbReference type="GO" id="GO:0005615">
    <property type="term" value="C:extracellular space"/>
    <property type="evidence" value="ECO:0007669"/>
    <property type="project" value="TreeGrafter"/>
</dbReference>